<evidence type="ECO:0000256" key="4">
    <source>
        <dbReference type="PROSITE-ProRule" id="PRU00169"/>
    </source>
</evidence>
<dbReference type="PRINTS" id="PR00344">
    <property type="entry name" value="BCTRLSENSOR"/>
</dbReference>
<evidence type="ECO:0000256" key="3">
    <source>
        <dbReference type="ARBA" id="ARBA00022553"/>
    </source>
</evidence>
<dbReference type="InterPro" id="IPR001610">
    <property type="entry name" value="PAC"/>
</dbReference>
<dbReference type="InterPro" id="IPR036890">
    <property type="entry name" value="HATPase_C_sf"/>
</dbReference>
<dbReference type="CDD" id="cd00130">
    <property type="entry name" value="PAS"/>
    <property type="match status" value="1"/>
</dbReference>
<dbReference type="SUPFAM" id="SSF55874">
    <property type="entry name" value="ATPase domain of HSP90 chaperone/DNA topoisomerase II/histidine kinase"/>
    <property type="match status" value="1"/>
</dbReference>
<dbReference type="Gene3D" id="3.30.450.20">
    <property type="entry name" value="PAS domain"/>
    <property type="match status" value="3"/>
</dbReference>
<dbReference type="SMART" id="SM00448">
    <property type="entry name" value="REC"/>
    <property type="match status" value="1"/>
</dbReference>
<dbReference type="Proteomes" id="UP000709336">
    <property type="component" value="Unassembled WGS sequence"/>
</dbReference>
<keyword evidence="3 4" id="KW-0597">Phosphoprotein</keyword>
<dbReference type="SMART" id="SM00091">
    <property type="entry name" value="PAS"/>
    <property type="match status" value="2"/>
</dbReference>
<feature type="domain" description="Response regulatory" evidence="6">
    <location>
        <begin position="674"/>
        <end position="790"/>
    </location>
</feature>
<dbReference type="InterPro" id="IPR005467">
    <property type="entry name" value="His_kinase_dom"/>
</dbReference>
<comment type="catalytic activity">
    <reaction evidence="1">
        <text>ATP + protein L-histidine = ADP + protein N-phospho-L-histidine.</text>
        <dbReference type="EC" id="2.7.13.3"/>
    </reaction>
</comment>
<dbReference type="Pfam" id="PF08448">
    <property type="entry name" value="PAS_4"/>
    <property type="match status" value="2"/>
</dbReference>
<dbReference type="PROSITE" id="PS50112">
    <property type="entry name" value="PAS"/>
    <property type="match status" value="1"/>
</dbReference>
<dbReference type="CDD" id="cd00075">
    <property type="entry name" value="HATPase"/>
    <property type="match status" value="1"/>
</dbReference>
<dbReference type="InterPro" id="IPR036097">
    <property type="entry name" value="HisK_dim/P_sf"/>
</dbReference>
<name>A0ABX1R670_9ALTE</name>
<dbReference type="EMBL" id="JAATNW010000007">
    <property type="protein sequence ID" value="NMH60981.1"/>
    <property type="molecule type" value="Genomic_DNA"/>
</dbReference>
<dbReference type="InterPro" id="IPR003594">
    <property type="entry name" value="HATPase_dom"/>
</dbReference>
<dbReference type="RefSeq" id="WP_169211546.1">
    <property type="nucleotide sequence ID" value="NZ_JAATNW010000007.1"/>
</dbReference>
<dbReference type="SMART" id="SM00388">
    <property type="entry name" value="HisKA"/>
    <property type="match status" value="1"/>
</dbReference>
<dbReference type="SMART" id="SM00387">
    <property type="entry name" value="HATPase_c"/>
    <property type="match status" value="1"/>
</dbReference>
<dbReference type="Gene3D" id="1.10.287.130">
    <property type="match status" value="1"/>
</dbReference>
<feature type="modified residue" description="4-aspartylphosphate" evidence="4">
    <location>
        <position position="723"/>
    </location>
</feature>
<keyword evidence="10" id="KW-1185">Reference proteome</keyword>
<dbReference type="EC" id="2.7.13.3" evidence="2"/>
<dbReference type="InterPro" id="IPR000014">
    <property type="entry name" value="PAS"/>
</dbReference>
<dbReference type="SUPFAM" id="SSF55785">
    <property type="entry name" value="PYP-like sensor domain (PAS domain)"/>
    <property type="match status" value="3"/>
</dbReference>
<proteinExistence type="predicted"/>
<comment type="caution">
    <text evidence="9">The sequence shown here is derived from an EMBL/GenBank/DDBJ whole genome shotgun (WGS) entry which is preliminary data.</text>
</comment>
<dbReference type="Pfam" id="PF00072">
    <property type="entry name" value="Response_reg"/>
    <property type="match status" value="1"/>
</dbReference>
<dbReference type="PROSITE" id="PS50110">
    <property type="entry name" value="RESPONSE_REGULATORY"/>
    <property type="match status" value="1"/>
</dbReference>
<organism evidence="9 10">
    <name type="scientific">Alteromonas ponticola</name>
    <dbReference type="NCBI Taxonomy" id="2720613"/>
    <lineage>
        <taxon>Bacteria</taxon>
        <taxon>Pseudomonadati</taxon>
        <taxon>Pseudomonadota</taxon>
        <taxon>Gammaproteobacteria</taxon>
        <taxon>Alteromonadales</taxon>
        <taxon>Alteromonadaceae</taxon>
        <taxon>Alteromonas/Salinimonas group</taxon>
        <taxon>Alteromonas</taxon>
    </lineage>
</organism>
<dbReference type="Gene3D" id="3.40.50.2300">
    <property type="match status" value="1"/>
</dbReference>
<dbReference type="Gene3D" id="3.30.565.10">
    <property type="entry name" value="Histidine kinase-like ATPase, C-terminal domain"/>
    <property type="match status" value="1"/>
</dbReference>
<dbReference type="NCBIfam" id="TIGR00229">
    <property type="entry name" value="sensory_box"/>
    <property type="match status" value="1"/>
</dbReference>
<dbReference type="InterPro" id="IPR003661">
    <property type="entry name" value="HisK_dim/P_dom"/>
</dbReference>
<dbReference type="SUPFAM" id="SSF52172">
    <property type="entry name" value="CheY-like"/>
    <property type="match status" value="1"/>
</dbReference>
<evidence type="ECO:0000256" key="2">
    <source>
        <dbReference type="ARBA" id="ARBA00012438"/>
    </source>
</evidence>
<feature type="domain" description="PAC" evidence="8">
    <location>
        <begin position="372"/>
        <end position="424"/>
    </location>
</feature>
<feature type="domain" description="Histidine kinase" evidence="5">
    <location>
        <begin position="435"/>
        <end position="653"/>
    </location>
</feature>
<dbReference type="InterPro" id="IPR011006">
    <property type="entry name" value="CheY-like_superfamily"/>
</dbReference>
<dbReference type="PROSITE" id="PS50113">
    <property type="entry name" value="PAC"/>
    <property type="match status" value="2"/>
</dbReference>
<dbReference type="SUPFAM" id="SSF47384">
    <property type="entry name" value="Homodimeric domain of signal transducing histidine kinase"/>
    <property type="match status" value="1"/>
</dbReference>
<dbReference type="CDD" id="cd17580">
    <property type="entry name" value="REC_2_DhkD-like"/>
    <property type="match status" value="1"/>
</dbReference>
<evidence type="ECO:0000256" key="1">
    <source>
        <dbReference type="ARBA" id="ARBA00000085"/>
    </source>
</evidence>
<dbReference type="SMART" id="SM00086">
    <property type="entry name" value="PAC"/>
    <property type="match status" value="3"/>
</dbReference>
<dbReference type="CDD" id="cd00082">
    <property type="entry name" value="HisKA"/>
    <property type="match status" value="1"/>
</dbReference>
<dbReference type="InterPro" id="IPR013656">
    <property type="entry name" value="PAS_4"/>
</dbReference>
<evidence type="ECO:0000313" key="10">
    <source>
        <dbReference type="Proteomes" id="UP000709336"/>
    </source>
</evidence>
<evidence type="ECO:0000313" key="9">
    <source>
        <dbReference type="EMBL" id="NMH60981.1"/>
    </source>
</evidence>
<dbReference type="InterPro" id="IPR000700">
    <property type="entry name" value="PAS-assoc_C"/>
</dbReference>
<protein>
    <recommendedName>
        <fullName evidence="2">histidine kinase</fullName>
        <ecNumber evidence="2">2.7.13.3</ecNumber>
    </recommendedName>
</protein>
<dbReference type="Pfam" id="PF00512">
    <property type="entry name" value="HisKA"/>
    <property type="match status" value="1"/>
</dbReference>
<gene>
    <name evidence="9" type="ORF">HCJ96_13175</name>
</gene>
<feature type="domain" description="PAC" evidence="8">
    <location>
        <begin position="243"/>
        <end position="298"/>
    </location>
</feature>
<dbReference type="Pfam" id="PF08447">
    <property type="entry name" value="PAS_3"/>
    <property type="match status" value="1"/>
</dbReference>
<evidence type="ECO:0000259" key="6">
    <source>
        <dbReference type="PROSITE" id="PS50110"/>
    </source>
</evidence>
<evidence type="ECO:0000259" key="8">
    <source>
        <dbReference type="PROSITE" id="PS50113"/>
    </source>
</evidence>
<dbReference type="InterPro" id="IPR004358">
    <property type="entry name" value="Sig_transdc_His_kin-like_C"/>
</dbReference>
<feature type="domain" description="PAS" evidence="7">
    <location>
        <begin position="299"/>
        <end position="369"/>
    </location>
</feature>
<evidence type="ECO:0000259" key="7">
    <source>
        <dbReference type="PROSITE" id="PS50112"/>
    </source>
</evidence>
<reference evidence="9 10" key="1">
    <citation type="submission" date="2020-03" db="EMBL/GenBank/DDBJ databases">
        <title>Alteromonas ponticola sp. nov., isolated from seawater.</title>
        <authorList>
            <person name="Yoon J.-H."/>
            <person name="Kim Y.-O."/>
        </authorList>
    </citation>
    <scope>NUCLEOTIDE SEQUENCE [LARGE SCALE GENOMIC DNA]</scope>
    <source>
        <strain evidence="9 10">MYP5</strain>
    </source>
</reference>
<dbReference type="PANTHER" id="PTHR43547:SF2">
    <property type="entry name" value="HYBRID SIGNAL TRANSDUCTION HISTIDINE KINASE C"/>
    <property type="match status" value="1"/>
</dbReference>
<accession>A0ABX1R670</accession>
<dbReference type="PROSITE" id="PS50109">
    <property type="entry name" value="HIS_KIN"/>
    <property type="match status" value="1"/>
</dbReference>
<dbReference type="Pfam" id="PF02518">
    <property type="entry name" value="HATPase_c"/>
    <property type="match status" value="1"/>
</dbReference>
<dbReference type="InterPro" id="IPR013655">
    <property type="entry name" value="PAS_fold_3"/>
</dbReference>
<sequence length="790" mass="88267">MNSPSLHVADNFGDGTVAALMRTHDWSQSPLGHPDTWPQVLRTVVTLILNSKFPMFLAWGPQLALLYNDAYVNLLVNKHPSALGRPFEEVWSEIWNDITPIVEQAMAGESTYHENLPLTLKRKGYEESTWFTFSYSSIYDENGTVAGMYCACTETTQQVLATRQRKNEIEHLRQLFQQAPGIIAVLRGKDYVFELANDAYQRLVGNRELIGKKARDVLPEIEGQGLFELLDSVFESGEPYVGRGIPVKLRRPPAEELELYYVDFIYQPIRDASGQITGIFIEGSDVSEAVKATLALHESEQHLRQLANSIPHLAWLAEPDGQILWFNNRWYEYTGTTEEQVTGWKWTELHEPKYLPMVLSTYKRCLQSGETFELSFPLRSASGEYRTFFTRATPLRDEAGKIMQWLGTNTDIHDIENVQKELQAANRRKDEFLAMLAHELRNPLAPIGTAAELLGHSPAEPSLVKKASDIISRQVVHMTGLVDDLLDVSRVTRGLISMQMKPVDLAKVIEDAIEQVSPLIEQKGQRLEVRISHQQAIVDGDRSRLTQVVANILNNANRYTPANGHIQVTLTVDEGNCKITIQDNGIGIEAKLIPHIFDHFTQAERSPDRAQGGLGLGLALVKSLLELHNGSATAESNGLNQGSLFTVLLPLSLSCKEPEITEAPPQKSIDGALDIMIVDDNVDAAQMLSMLLAIQGHRTQIEHRGPAALRRLEHAIPQAMVIDIGMPEMDGYELAQRIRALPRAANTVLIALTGYGHSEDRNRSKLAGFDYHLVKPVVIKDLTAILKDIE</sequence>
<dbReference type="InterPro" id="IPR001789">
    <property type="entry name" value="Sig_transdc_resp-reg_receiver"/>
</dbReference>
<dbReference type="PANTHER" id="PTHR43547">
    <property type="entry name" value="TWO-COMPONENT HISTIDINE KINASE"/>
    <property type="match status" value="1"/>
</dbReference>
<dbReference type="InterPro" id="IPR035965">
    <property type="entry name" value="PAS-like_dom_sf"/>
</dbReference>
<evidence type="ECO:0000259" key="5">
    <source>
        <dbReference type="PROSITE" id="PS50109"/>
    </source>
</evidence>